<dbReference type="Gene3D" id="3.30.40.10">
    <property type="entry name" value="Zinc/RING finger domain, C3HC4 (zinc finger)"/>
    <property type="match status" value="3"/>
</dbReference>
<dbReference type="SUPFAM" id="SSF57850">
    <property type="entry name" value="RING/U-box"/>
    <property type="match status" value="1"/>
</dbReference>
<dbReference type="SMART" id="SM00184">
    <property type="entry name" value="RING"/>
    <property type="match status" value="1"/>
</dbReference>
<dbReference type="EnsemblMetazoa" id="CLYHEMT018149.2">
    <property type="protein sequence ID" value="CLYHEMP018149.2"/>
    <property type="gene ID" value="CLYHEMG018149"/>
</dbReference>
<evidence type="ECO:0000256" key="3">
    <source>
        <dbReference type="ARBA" id="ARBA00022723"/>
    </source>
</evidence>
<dbReference type="GO" id="GO:0008270">
    <property type="term" value="F:zinc ion binding"/>
    <property type="evidence" value="ECO:0007669"/>
    <property type="project" value="UniProtKB-KW"/>
</dbReference>
<evidence type="ECO:0000259" key="8">
    <source>
        <dbReference type="PROSITE" id="PS50089"/>
    </source>
</evidence>
<keyword evidence="3 7" id="KW-0479">Metal-binding</keyword>
<evidence type="ECO:0000259" key="10">
    <source>
        <dbReference type="PROSITE" id="PS50145"/>
    </source>
</evidence>
<reference evidence="11" key="1">
    <citation type="submission" date="2021-01" db="UniProtKB">
        <authorList>
            <consortium name="EnsemblMetazoa"/>
        </authorList>
    </citation>
    <scope>IDENTIFICATION</scope>
</reference>
<dbReference type="PANTHER" id="PTHR10131">
    <property type="entry name" value="TNF RECEPTOR ASSOCIATED FACTOR"/>
    <property type="match status" value="1"/>
</dbReference>
<dbReference type="Pfam" id="PF22486">
    <property type="entry name" value="MATH_2"/>
    <property type="match status" value="1"/>
</dbReference>
<keyword evidence="5 7" id="KW-0863">Zinc-finger</keyword>
<sequence length="436" mass="50130">MTEKGGYDVKFVGVEPLNVTCSICLFTLREPMQAEECGHRFCKSCVEELPNGDNGKPLCPEDRSEMILFQDKGKQRDILDCLVLCTNSEDGCLWTKELRYFEDHTKDECPFTLLECTNHGCTDQIQRQNLFQHCNEFCLYRMSTCAFCSSEFAFNLSQEHTLTCEEYPSNCEFCSQEDVLRSKMKVHISEECTMVPQDCQFALLGCEEKILSGGLLKHNQEAVGLHLDLALKRITLQDEKLQSQEKTITVQEGRLKFQETEIKTQAIQISKIMEKLNEIEKKPEVNSPFTDHFIWKINQFSDEKQKAKNDPGYELTKCFYTSRGHKLEIELFPNGNGPRRNKNMAICARTVQGSFDDTINWPMKAIIEFYALDRSGNRRSYISFNTNQTADVTESFVKPPHTENGRGIDHFVSLSNGNPYPNDTFTVEVMIKYKDN</sequence>
<dbReference type="PIRSF" id="PIRSF015614">
    <property type="entry name" value="TRAF"/>
    <property type="match status" value="1"/>
</dbReference>
<evidence type="ECO:0000256" key="5">
    <source>
        <dbReference type="ARBA" id="ARBA00022771"/>
    </source>
</evidence>
<feature type="zinc finger region" description="TRAF-type" evidence="7">
    <location>
        <begin position="104"/>
        <end position="152"/>
    </location>
</feature>
<dbReference type="InterPro" id="IPR001841">
    <property type="entry name" value="Znf_RING"/>
</dbReference>
<dbReference type="GO" id="GO:0042981">
    <property type="term" value="P:regulation of apoptotic process"/>
    <property type="evidence" value="ECO:0007669"/>
    <property type="project" value="InterPro"/>
</dbReference>
<dbReference type="InterPro" id="IPR008974">
    <property type="entry name" value="TRAF-like"/>
</dbReference>
<evidence type="ECO:0000256" key="1">
    <source>
        <dbReference type="ARBA" id="ARBA00004496"/>
    </source>
</evidence>
<dbReference type="PROSITE" id="PS50144">
    <property type="entry name" value="MATH"/>
    <property type="match status" value="1"/>
</dbReference>
<evidence type="ECO:0000259" key="9">
    <source>
        <dbReference type="PROSITE" id="PS50144"/>
    </source>
</evidence>
<dbReference type="GO" id="GO:0007165">
    <property type="term" value="P:signal transduction"/>
    <property type="evidence" value="ECO:0007669"/>
    <property type="project" value="InterPro"/>
</dbReference>
<dbReference type="InterPro" id="IPR018957">
    <property type="entry name" value="Znf_C3HC4_RING-type"/>
</dbReference>
<dbReference type="OrthoDB" id="9049620at2759"/>
<name>A0A7M5X5G1_9CNID</name>
<evidence type="ECO:0000256" key="7">
    <source>
        <dbReference type="PROSITE-ProRule" id="PRU00207"/>
    </source>
</evidence>
<dbReference type="Pfam" id="PF02176">
    <property type="entry name" value="zf-TRAF"/>
    <property type="match status" value="1"/>
</dbReference>
<dbReference type="Gene3D" id="2.60.210.10">
    <property type="entry name" value="Apoptosis, Tumor Necrosis Factor Receptor Associated Protein 2, Chain A"/>
    <property type="match status" value="1"/>
</dbReference>
<dbReference type="InterPro" id="IPR002083">
    <property type="entry name" value="MATH/TRAF_dom"/>
</dbReference>
<accession>A0A7M5X5G1</accession>
<evidence type="ECO:0000313" key="12">
    <source>
        <dbReference type="Proteomes" id="UP000594262"/>
    </source>
</evidence>
<keyword evidence="2" id="KW-0963">Cytoplasm</keyword>
<dbReference type="GO" id="GO:0005164">
    <property type="term" value="F:tumor necrosis factor receptor binding"/>
    <property type="evidence" value="ECO:0007669"/>
    <property type="project" value="TreeGrafter"/>
</dbReference>
<dbReference type="InterPro" id="IPR012227">
    <property type="entry name" value="TNF_rcpt-assoc_TRAF_met"/>
</dbReference>
<feature type="domain" description="RING-type" evidence="8">
    <location>
        <begin position="21"/>
        <end position="63"/>
    </location>
</feature>
<evidence type="ECO:0000256" key="4">
    <source>
        <dbReference type="ARBA" id="ARBA00022737"/>
    </source>
</evidence>
<comment type="subcellular location">
    <subcellularLocation>
        <location evidence="1">Cytoplasm</location>
    </subcellularLocation>
</comment>
<evidence type="ECO:0000256" key="2">
    <source>
        <dbReference type="ARBA" id="ARBA00022490"/>
    </source>
</evidence>
<dbReference type="PROSITE" id="PS00518">
    <property type="entry name" value="ZF_RING_1"/>
    <property type="match status" value="1"/>
</dbReference>
<dbReference type="AlphaFoldDB" id="A0A7M5X5G1"/>
<dbReference type="InterPro" id="IPR017907">
    <property type="entry name" value="Znf_RING_CS"/>
</dbReference>
<dbReference type="Pfam" id="PF00097">
    <property type="entry name" value="zf-C3HC4"/>
    <property type="match status" value="1"/>
</dbReference>
<dbReference type="PROSITE" id="PS50145">
    <property type="entry name" value="ZF_TRAF"/>
    <property type="match status" value="2"/>
</dbReference>
<evidence type="ECO:0000256" key="6">
    <source>
        <dbReference type="ARBA" id="ARBA00022833"/>
    </source>
</evidence>
<dbReference type="SUPFAM" id="SSF49599">
    <property type="entry name" value="TRAF domain-like"/>
    <property type="match status" value="2"/>
</dbReference>
<feature type="domain" description="TRAF-type" evidence="10">
    <location>
        <begin position="160"/>
        <end position="210"/>
    </location>
</feature>
<evidence type="ECO:0000313" key="11">
    <source>
        <dbReference type="EnsemblMetazoa" id="CLYHEMP018149.2"/>
    </source>
</evidence>
<keyword evidence="12" id="KW-1185">Reference proteome</keyword>
<dbReference type="InterPro" id="IPR013083">
    <property type="entry name" value="Znf_RING/FYVE/PHD"/>
</dbReference>
<dbReference type="PANTHER" id="PTHR10131:SF138">
    <property type="entry name" value="RE66324P"/>
    <property type="match status" value="1"/>
</dbReference>
<keyword evidence="6 7" id="KW-0862">Zinc</keyword>
<dbReference type="Proteomes" id="UP000594262">
    <property type="component" value="Unplaced"/>
</dbReference>
<proteinExistence type="predicted"/>
<protein>
    <submittedName>
        <fullName evidence="11">Uncharacterized protein</fullName>
    </submittedName>
</protein>
<feature type="domain" description="MATH" evidence="9">
    <location>
        <begin position="290"/>
        <end position="431"/>
    </location>
</feature>
<dbReference type="GO" id="GO:0005737">
    <property type="term" value="C:cytoplasm"/>
    <property type="evidence" value="ECO:0007669"/>
    <property type="project" value="UniProtKB-SubCell"/>
</dbReference>
<keyword evidence="4" id="KW-0677">Repeat</keyword>
<dbReference type="GO" id="GO:0009898">
    <property type="term" value="C:cytoplasmic side of plasma membrane"/>
    <property type="evidence" value="ECO:0007669"/>
    <property type="project" value="TreeGrafter"/>
</dbReference>
<dbReference type="PROSITE" id="PS50089">
    <property type="entry name" value="ZF_RING_2"/>
    <property type="match status" value="1"/>
</dbReference>
<dbReference type="InterPro" id="IPR001293">
    <property type="entry name" value="Znf_TRAF"/>
</dbReference>
<feature type="domain" description="TRAF-type" evidence="10">
    <location>
        <begin position="104"/>
        <end position="152"/>
    </location>
</feature>
<organism evidence="11 12">
    <name type="scientific">Clytia hemisphaerica</name>
    <dbReference type="NCBI Taxonomy" id="252671"/>
    <lineage>
        <taxon>Eukaryota</taxon>
        <taxon>Metazoa</taxon>
        <taxon>Cnidaria</taxon>
        <taxon>Hydrozoa</taxon>
        <taxon>Hydroidolina</taxon>
        <taxon>Leptothecata</taxon>
        <taxon>Obeliida</taxon>
        <taxon>Clytiidae</taxon>
        <taxon>Clytia</taxon>
    </lineage>
</organism>
<dbReference type="GO" id="GO:0043122">
    <property type="term" value="P:regulation of canonical NF-kappaB signal transduction"/>
    <property type="evidence" value="ECO:0007669"/>
    <property type="project" value="TreeGrafter"/>
</dbReference>
<feature type="zinc finger region" description="TRAF-type" evidence="7">
    <location>
        <begin position="160"/>
        <end position="210"/>
    </location>
</feature>